<evidence type="ECO:0000259" key="3">
    <source>
        <dbReference type="Pfam" id="PF00496"/>
    </source>
</evidence>
<protein>
    <submittedName>
        <fullName evidence="4">Peptide ABC transporter substrate-binding protein</fullName>
    </submittedName>
</protein>
<feature type="region of interest" description="Disordered" evidence="1">
    <location>
        <begin position="33"/>
        <end position="61"/>
    </location>
</feature>
<feature type="compositionally biased region" description="Basic and acidic residues" evidence="1">
    <location>
        <begin position="40"/>
        <end position="49"/>
    </location>
</feature>
<feature type="domain" description="Solute-binding protein family 5" evidence="3">
    <location>
        <begin position="115"/>
        <end position="465"/>
    </location>
</feature>
<dbReference type="PROSITE" id="PS51257">
    <property type="entry name" value="PROKAR_LIPOPROTEIN"/>
    <property type="match status" value="1"/>
</dbReference>
<dbReference type="SUPFAM" id="SSF53850">
    <property type="entry name" value="Periplasmic binding protein-like II"/>
    <property type="match status" value="1"/>
</dbReference>
<proteinExistence type="predicted"/>
<feature type="compositionally biased region" description="Low complexity" evidence="1">
    <location>
        <begin position="50"/>
        <end position="61"/>
    </location>
</feature>
<keyword evidence="5" id="KW-1185">Reference proteome</keyword>
<evidence type="ECO:0000256" key="2">
    <source>
        <dbReference type="SAM" id="SignalP"/>
    </source>
</evidence>
<dbReference type="CDD" id="cd08513">
    <property type="entry name" value="PBP2_thermophilic_Hb8_like"/>
    <property type="match status" value="1"/>
</dbReference>
<keyword evidence="2" id="KW-0732">Signal</keyword>
<evidence type="ECO:0000256" key="1">
    <source>
        <dbReference type="SAM" id="MobiDB-lite"/>
    </source>
</evidence>
<gene>
    <name evidence="4" type="ORF">OCV69_15675</name>
</gene>
<sequence length="561" mass="61215">MKKTTRKLLSLAMASAMAASLLTGCGGGGANETTAAAGTEKTEAGKTETEAGSTEAAAEGTADADYSQDVITYGMTQAWDTINPYGSSSGSIYQNLVCDKLYDRLAFIEEAGTDVTPRGAKSWESADDGKAAVFHLDENAKWHDGEPVTASDWVFTAQLITNPKFDYGLRSEFNTWAGTDDTGTEESEKSVQVEAVDDYTLKINFKSVIPVEDWLILHNKYFYVLPEHLLKDMAPEEIKTSDFWKAPVGSGPCTFISELSGSELQLGSFADYHMGAPKFGKLVLKVIAATNTITSIAAGEMDGFFQAPTVDDALAAKDMGLNVEQSAEPTTVAVFLINNQNVPDKKVRQAMSYAIDKQMLIDQSLQGQGVPATTCIIPGSQYEFGTKWERNVDKAKELLAEAGWDSGKTLKMVVTSARESMAAVIQQNLAEAGLNIEVQTVELATMFSGLQDGTYDLGICGSTAMDYPLWMAGYYDNKNATYCQITDTKYAEIQDAIAAELDEAKRKELINDYQELLYDEMPLVMLYNGYSFSVKSDRFQGYNGFEGGVNNQKVWEWSVAK</sequence>
<dbReference type="Proteomes" id="UP001652395">
    <property type="component" value="Unassembled WGS sequence"/>
</dbReference>
<organism evidence="4 5">
    <name type="scientific">Alitiscatomonas aceti</name>
    <dbReference type="NCBI Taxonomy" id="2981724"/>
    <lineage>
        <taxon>Bacteria</taxon>
        <taxon>Bacillati</taxon>
        <taxon>Bacillota</taxon>
        <taxon>Clostridia</taxon>
        <taxon>Lachnospirales</taxon>
        <taxon>Lachnospiraceae</taxon>
        <taxon>Alitiscatomonas</taxon>
    </lineage>
</organism>
<feature type="signal peptide" evidence="2">
    <location>
        <begin position="1"/>
        <end position="18"/>
    </location>
</feature>
<name>A0ABT2V377_9FIRM</name>
<dbReference type="RefSeq" id="WP_158360214.1">
    <property type="nucleotide sequence ID" value="NZ_JAOQJF010000051.1"/>
</dbReference>
<evidence type="ECO:0000313" key="5">
    <source>
        <dbReference type="Proteomes" id="UP001652395"/>
    </source>
</evidence>
<dbReference type="InterPro" id="IPR039424">
    <property type="entry name" value="SBP_5"/>
</dbReference>
<dbReference type="Pfam" id="PF00496">
    <property type="entry name" value="SBP_bac_5"/>
    <property type="match status" value="1"/>
</dbReference>
<feature type="chain" id="PRO_5046428768" evidence="2">
    <location>
        <begin position="19"/>
        <end position="561"/>
    </location>
</feature>
<dbReference type="PIRSF" id="PIRSF002741">
    <property type="entry name" value="MppA"/>
    <property type="match status" value="1"/>
</dbReference>
<dbReference type="Gene3D" id="3.10.105.10">
    <property type="entry name" value="Dipeptide-binding Protein, Domain 3"/>
    <property type="match status" value="1"/>
</dbReference>
<dbReference type="Gene3D" id="3.90.76.10">
    <property type="entry name" value="Dipeptide-binding Protein, Domain 1"/>
    <property type="match status" value="1"/>
</dbReference>
<reference evidence="4 5" key="1">
    <citation type="journal article" date="2021" name="ISME Commun">
        <title>Automated analysis of genomic sequences facilitates high-throughput and comprehensive description of bacteria.</title>
        <authorList>
            <person name="Hitch T.C.A."/>
        </authorList>
    </citation>
    <scope>NUCLEOTIDE SEQUENCE [LARGE SCALE GENOMIC DNA]</scope>
    <source>
        <strain evidence="5">f_CCE</strain>
    </source>
</reference>
<dbReference type="EMBL" id="JAOQJF010000051">
    <property type="protein sequence ID" value="MCU6801343.1"/>
    <property type="molecule type" value="Genomic_DNA"/>
</dbReference>
<dbReference type="InterPro" id="IPR030678">
    <property type="entry name" value="Peptide/Ni-bd"/>
</dbReference>
<evidence type="ECO:0000313" key="4">
    <source>
        <dbReference type="EMBL" id="MCU6801343.1"/>
    </source>
</evidence>
<comment type="caution">
    <text evidence="4">The sequence shown here is derived from an EMBL/GenBank/DDBJ whole genome shotgun (WGS) entry which is preliminary data.</text>
</comment>
<dbReference type="PANTHER" id="PTHR30290">
    <property type="entry name" value="PERIPLASMIC BINDING COMPONENT OF ABC TRANSPORTER"/>
    <property type="match status" value="1"/>
</dbReference>
<dbReference type="Gene3D" id="3.40.190.10">
    <property type="entry name" value="Periplasmic binding protein-like II"/>
    <property type="match status" value="1"/>
</dbReference>
<dbReference type="InterPro" id="IPR000914">
    <property type="entry name" value="SBP_5_dom"/>
</dbReference>
<accession>A0ABT2V377</accession>